<reference evidence="1 2" key="1">
    <citation type="submission" date="2018-08" db="EMBL/GenBank/DDBJ databases">
        <title>The isolation and characterization of a novel rhizosphere caulophage that is similar to lambdoid phages.</title>
        <authorList>
            <person name="Berrios L."/>
            <person name="Ely B."/>
        </authorList>
    </citation>
    <scope>NUCLEOTIDE SEQUENCE [LARGE SCALE GENOMIC DNA]</scope>
</reference>
<dbReference type="Proteomes" id="UP000269323">
    <property type="component" value="Segment"/>
</dbReference>
<name>A0A386KQ25_9CAUD</name>
<proteinExistence type="predicted"/>
<organism evidence="1 2">
    <name type="scientific">Caulobacter phage Kronos</name>
    <dbReference type="NCBI Taxonomy" id="2340873"/>
    <lineage>
        <taxon>Viruses</taxon>
        <taxon>Duplodnaviria</taxon>
        <taxon>Heunggongvirae</taxon>
        <taxon>Uroviricota</taxon>
        <taxon>Caudoviricetes</taxon>
        <taxon>Caudoviricetes incertae sedis</taxon>
        <taxon>Kronosvirus</taxon>
        <taxon>Kronosvirus pelion</taxon>
    </lineage>
</organism>
<sequence length="56" mass="6310">MNARCTCDRKHATSRFQAGDTHQTVKCTACGATWRGGKAPPPFERVDSFHREGQFR</sequence>
<evidence type="ECO:0000313" key="2">
    <source>
        <dbReference type="Proteomes" id="UP000269323"/>
    </source>
</evidence>
<protein>
    <submittedName>
        <fullName evidence="1">Uncharacterized protein</fullName>
    </submittedName>
</protein>
<keyword evidence="2" id="KW-1185">Reference proteome</keyword>
<accession>A0A386KQ25</accession>
<evidence type="ECO:0000313" key="1">
    <source>
        <dbReference type="EMBL" id="AYD87705.1"/>
    </source>
</evidence>
<dbReference type="EMBL" id="MH884648">
    <property type="protein sequence ID" value="AYD87705.1"/>
    <property type="molecule type" value="Genomic_DNA"/>
</dbReference>